<sequence>MSDSPEVAILQNDAALHSLKRPQLLALTKRFGLKGSGKNVDLVARLKEHGAFLLANSWDTSVVEAADASTAFWAVVSAEGVPAKEDELAEFGVQGTSSSNSTLTSSSSTTSIASTIREKGASLLRALVDTGRREDAVHADAQGVSATSSPAAELELAAAEPPYQDEPQSADEGQEDGGIRLVSSRSTLADTSMASVDSPGPSLPTASPCFVFGSPSATAAPPSSAFTFTSMPGSLFASTSSTASASACAEPVTASESTGSAMDSILAEMNRRAAESRATAPLPRSNSSLFASSSTCKPASPSKGSKAAFDMSHKRGFDKMDSIATHWAAKKRTLPPSASSSSIGNLAGVARSASSRSISGVAVSGAAERAPKRLKPSTSKPFGLSRLASSAALSSVASSSSSSTSATDQKLVAALRDQGWSSAPAPKAAVSLSASIRGAQPGRPKEVREDVMPVQEQERAQRKRQMELAKARRKSQMASGVGLSRRRPSLGVGPKTCGSAASRLFKSAVRKFTPSTSASSSTRPALPASTSSRTLVPSTSTRTLPTSASTSAPRFAASTAASSSRTAAAPASPPKKPQQQPGWKKFDLQASLQRPMPWKSHLAPGGSAASPAAPASSPAAARPSAAFAPASASRRPTAAASGSLQRTASTRVVNQALLSPVRPGRVPEETAVPQATAEEKLAALPAAPTSPFGAVPTPFQPLTNIAGGSSAPSAPAGVWQPPAVTKKPVLPSSSASAPTAASTSTYAASAPKQKKLVSSSTRAARGGDKARGKAQVEGLESRARKVRATAAAAAAASAKAKSKGRAEQ</sequence>
<feature type="region of interest" description="Disordered" evidence="1">
    <location>
        <begin position="362"/>
        <end position="383"/>
    </location>
</feature>
<gene>
    <name evidence="2" type="ORF">DMC30DRAFT_419812</name>
</gene>
<feature type="compositionally biased region" description="Low complexity" evidence="1">
    <location>
        <begin position="788"/>
        <end position="799"/>
    </location>
</feature>
<dbReference type="AlphaFoldDB" id="A0A5C5FNH3"/>
<proteinExistence type="predicted"/>
<name>A0A5C5FNH3_9BASI</name>
<evidence type="ECO:0000313" key="3">
    <source>
        <dbReference type="Proteomes" id="UP000311382"/>
    </source>
</evidence>
<keyword evidence="3" id="KW-1185">Reference proteome</keyword>
<feature type="region of interest" description="Disordered" evidence="1">
    <location>
        <begin position="512"/>
        <end position="808"/>
    </location>
</feature>
<organism evidence="2 3">
    <name type="scientific">Rhodotorula diobovata</name>
    <dbReference type="NCBI Taxonomy" id="5288"/>
    <lineage>
        <taxon>Eukaryota</taxon>
        <taxon>Fungi</taxon>
        <taxon>Dikarya</taxon>
        <taxon>Basidiomycota</taxon>
        <taxon>Pucciniomycotina</taxon>
        <taxon>Microbotryomycetes</taxon>
        <taxon>Sporidiobolales</taxon>
        <taxon>Sporidiobolaceae</taxon>
        <taxon>Rhodotorula</taxon>
    </lineage>
</organism>
<protein>
    <recommendedName>
        <fullName evidence="4">SAP domain-containing protein</fullName>
    </recommendedName>
</protein>
<feature type="compositionally biased region" description="Low complexity" evidence="1">
    <location>
        <begin position="513"/>
        <end position="532"/>
    </location>
</feature>
<evidence type="ECO:0000313" key="2">
    <source>
        <dbReference type="EMBL" id="TNY17411.1"/>
    </source>
</evidence>
<comment type="caution">
    <text evidence="2">The sequence shown here is derived from an EMBL/GenBank/DDBJ whole genome shotgun (WGS) entry which is preliminary data.</text>
</comment>
<feature type="region of interest" description="Disordered" evidence="1">
    <location>
        <begin position="272"/>
        <end position="308"/>
    </location>
</feature>
<reference evidence="2 3" key="1">
    <citation type="submission" date="2019-03" db="EMBL/GenBank/DDBJ databases">
        <title>Rhodosporidium diobovatum UCD-FST 08-225 genome sequencing, assembly, and annotation.</title>
        <authorList>
            <person name="Fakankun I.U."/>
            <person name="Fristensky B."/>
            <person name="Levin D.B."/>
        </authorList>
    </citation>
    <scope>NUCLEOTIDE SEQUENCE [LARGE SCALE GENOMIC DNA]</scope>
    <source>
        <strain evidence="2 3">UCD-FST 08-225</strain>
    </source>
</reference>
<dbReference type="OrthoDB" id="5964929at2759"/>
<feature type="compositionally biased region" description="Basic and acidic residues" evidence="1">
    <location>
        <begin position="443"/>
        <end position="470"/>
    </location>
</feature>
<dbReference type="EMBL" id="SOZI01000206">
    <property type="protein sequence ID" value="TNY17411.1"/>
    <property type="molecule type" value="Genomic_DNA"/>
</dbReference>
<dbReference type="Proteomes" id="UP000311382">
    <property type="component" value="Unassembled WGS sequence"/>
</dbReference>
<dbReference type="STRING" id="5288.A0A5C5FNH3"/>
<feature type="compositionally biased region" description="Low complexity" evidence="1">
    <location>
        <begin position="706"/>
        <end position="717"/>
    </location>
</feature>
<feature type="compositionally biased region" description="Polar residues" evidence="1">
    <location>
        <begin position="644"/>
        <end position="657"/>
    </location>
</feature>
<feature type="compositionally biased region" description="Low complexity" evidence="1">
    <location>
        <begin position="731"/>
        <end position="751"/>
    </location>
</feature>
<evidence type="ECO:0008006" key="4">
    <source>
        <dbReference type="Google" id="ProtNLM"/>
    </source>
</evidence>
<feature type="compositionally biased region" description="Polar residues" evidence="1">
    <location>
        <begin position="533"/>
        <end position="544"/>
    </location>
</feature>
<feature type="compositionally biased region" description="Low complexity" evidence="1">
    <location>
        <begin position="545"/>
        <end position="570"/>
    </location>
</feature>
<accession>A0A5C5FNH3</accession>
<evidence type="ECO:0000256" key="1">
    <source>
        <dbReference type="SAM" id="MobiDB-lite"/>
    </source>
</evidence>
<feature type="compositionally biased region" description="Polar residues" evidence="1">
    <location>
        <begin position="284"/>
        <end position="297"/>
    </location>
</feature>
<feature type="region of interest" description="Disordered" evidence="1">
    <location>
        <begin position="434"/>
        <end position="498"/>
    </location>
</feature>
<feature type="compositionally biased region" description="Low complexity" evidence="1">
    <location>
        <begin position="603"/>
        <end position="643"/>
    </location>
</feature>